<organism evidence="3">
    <name type="scientific">marine metagenome</name>
    <dbReference type="NCBI Taxonomy" id="408172"/>
    <lineage>
        <taxon>unclassified sequences</taxon>
        <taxon>metagenomes</taxon>
        <taxon>ecological metagenomes</taxon>
    </lineage>
</organism>
<name>A0A381YF37_9ZZZZ</name>
<keyword evidence="2" id="KW-0274">FAD</keyword>
<keyword evidence="1" id="KW-0285">Flavoprotein</keyword>
<evidence type="ECO:0000256" key="1">
    <source>
        <dbReference type="ARBA" id="ARBA00022630"/>
    </source>
</evidence>
<dbReference type="InterPro" id="IPR016169">
    <property type="entry name" value="FAD-bd_PCMH_sub2"/>
</dbReference>
<accession>A0A381YF37</accession>
<dbReference type="Gene3D" id="3.40.462.10">
    <property type="entry name" value="FAD-linked oxidases, C-terminal domain"/>
    <property type="match status" value="1"/>
</dbReference>
<dbReference type="GO" id="GO:0050660">
    <property type="term" value="F:flavin adenine dinucleotide binding"/>
    <property type="evidence" value="ECO:0007669"/>
    <property type="project" value="InterPro"/>
</dbReference>
<proteinExistence type="predicted"/>
<dbReference type="InterPro" id="IPR016164">
    <property type="entry name" value="FAD-linked_Oxase-like_C"/>
</dbReference>
<dbReference type="SUPFAM" id="SSF55103">
    <property type="entry name" value="FAD-linked oxidases, C-terminal domain"/>
    <property type="match status" value="1"/>
</dbReference>
<dbReference type="InterPro" id="IPR016167">
    <property type="entry name" value="FAD-bd_PCMH_sub1"/>
</dbReference>
<dbReference type="InterPro" id="IPR016170">
    <property type="entry name" value="Cytok_DH_C_sf"/>
</dbReference>
<dbReference type="AlphaFoldDB" id="A0A381YF37"/>
<gene>
    <name evidence="3" type="ORF">METZ01_LOCUS127997</name>
</gene>
<dbReference type="GO" id="GO:0003824">
    <property type="term" value="F:catalytic activity"/>
    <property type="evidence" value="ECO:0007669"/>
    <property type="project" value="InterPro"/>
</dbReference>
<protein>
    <recommendedName>
        <fullName evidence="4">D-arabinono-1,4-lactone oxidase C-terminal domain-containing protein</fullName>
    </recommendedName>
</protein>
<dbReference type="Gene3D" id="3.30.43.10">
    <property type="entry name" value="Uridine Diphospho-n-acetylenolpyruvylglucosamine Reductase, domain 2"/>
    <property type="match status" value="1"/>
</dbReference>
<evidence type="ECO:0008006" key="4">
    <source>
        <dbReference type="Google" id="ProtNLM"/>
    </source>
</evidence>
<reference evidence="3" key="1">
    <citation type="submission" date="2018-05" db="EMBL/GenBank/DDBJ databases">
        <authorList>
            <person name="Lanie J.A."/>
            <person name="Ng W.-L."/>
            <person name="Kazmierczak K.M."/>
            <person name="Andrzejewski T.M."/>
            <person name="Davidsen T.M."/>
            <person name="Wayne K.J."/>
            <person name="Tettelin H."/>
            <person name="Glass J.I."/>
            <person name="Rusch D."/>
            <person name="Podicherti R."/>
            <person name="Tsui H.-C.T."/>
            <person name="Winkler M.E."/>
        </authorList>
    </citation>
    <scope>NUCLEOTIDE SEQUENCE</scope>
</reference>
<dbReference type="EMBL" id="UINC01017989">
    <property type="protein sequence ID" value="SVA75143.1"/>
    <property type="molecule type" value="Genomic_DNA"/>
</dbReference>
<evidence type="ECO:0000256" key="2">
    <source>
        <dbReference type="ARBA" id="ARBA00022827"/>
    </source>
</evidence>
<dbReference type="Gene3D" id="3.30.465.10">
    <property type="match status" value="1"/>
</dbReference>
<sequence>MPDASRIYCSREENQELFGLAIGGYGLFGFVDSIDISLTKRVKLERLVTEPSLDEVIPTLEQHTDKGALFGDFQYLTDETSKDFLSKGIMSIYRPVDHDTGIPENQVGLSLEDWKKLFVYAHIDKKQANSAYISHYRQTNGQIYWSDDHQFSPYLPSASELLNEQLGWDPYRSPMITQLYVPRNRFEEFMVKAKSGLMSGGADVIYGTVRLIEKEDETFLNWARENYACVIFNLLVEHSNAGIKKSSEHFRMLIDCSLEVGGSYYLTYHRWARKDQVESAYPRFNEFLEKKNQYDPHNLFTSEWHRHYQEMFS</sequence>
<evidence type="ECO:0000313" key="3">
    <source>
        <dbReference type="EMBL" id="SVA75143.1"/>
    </source>
</evidence>